<dbReference type="InterPro" id="IPR029052">
    <property type="entry name" value="Metallo-depent_PP-like"/>
</dbReference>
<keyword evidence="3" id="KW-0732">Signal</keyword>
<dbReference type="Gene3D" id="3.60.21.10">
    <property type="match status" value="1"/>
</dbReference>
<feature type="chain" id="PRO_5011611442" evidence="3">
    <location>
        <begin position="21"/>
        <end position="1211"/>
    </location>
</feature>
<dbReference type="Pfam" id="PF01103">
    <property type="entry name" value="Omp85"/>
    <property type="match status" value="1"/>
</dbReference>
<evidence type="ECO:0000313" key="6">
    <source>
        <dbReference type="Proteomes" id="UP000199021"/>
    </source>
</evidence>
<dbReference type="RefSeq" id="WP_090166259.1">
    <property type="nucleotide sequence ID" value="NZ_FOFB01000005.1"/>
</dbReference>
<dbReference type="STRING" id="478744.SAMN05444359_10531"/>
<evidence type="ECO:0000256" key="2">
    <source>
        <dbReference type="ARBA" id="ARBA00023136"/>
    </source>
</evidence>
<sequence length="1211" mass="136312">MLHSTRLTLLCLLLSSCLSAQVRLIVAGNTADAVPGLFEAIDLRIQQADLPATVLFAGDFVDGCTEEMSAWKRKQGNGDQVFSSLAPLLDLVRRNPETDFYFIPGDRDWDKSGVNGLACVKAMENYLEDQLLDNLIWPLKNGCPGPELIQLSESVLLMPINTQWWNHPHHKPLPAESSCDFADPGTVLDEMKSIFQENRDRNIIVAGHFPPKSQGRYGGEFPARDHFAPPIIGGIRLSWRQNVGTPEELTNERFAPLAKAMKDYNGFYDGLLFVGAQDKSQQLIRFRRNFILNAGASGPGRWSAQHKPAQHISREAGFTEITFSEDGEVNYIYLDAKDAKPLAERILYHAPCDNAQDTLPVNPAFRPCGITEEDMTEFKVDIPDSQIVVPGAQYEVSKFGENFLGKHYRDTWATPVKVPVLDVSTAFGGLTPEREGGGRQTTSLKLRSEDGTAYIFRSIDKDPAVTLDWQIRPTIIGDAFRDQTSSGHPFGSLIVAPLLDHLGVLHVSPQVYSMAACPTLGNFNPRFANMLGTLEVFPQDEKQKSDRPGTFGADDILKSYELFRERYDDQEVVVNNREFLRARLFDLLIGDWSRHEENWKWASYKIGGVHHIRPIPRDRDNAFSRMDGFFPWFASRSWAVPNLENFGFRTPDIRSLSHQARHMDRLLLSPLKRTDFEREAQKIQTELTDEIIEQAVKQMPAGAFAVSGEEIIAKLKRRRDDLQDYAEAYYELYASVVDIVGTNDEEAFTAEGLSDGSLRIRSVDLKGKSEGMVLYDRVFSPKETKEVRVYGLGDDDQFTITGENKSSIKLRFIGGEGEDIYTAESTTKSVKASIYENDREEEIVSGNGLKYKNNWRDELYYYDRTAHEYNEISPLVSVGFNGFSGPKLGLGVQFTRRNFTRRDFSARYRIAAEARAIGSAAVKASAEFGEVFGKADLIARTRAGFPDFFNFFYGLGNNTVIDPDRVRNDFNLIRLKHFSVEGGLRRRFAGRSYFNLLAGYQINETIETENTILNAGTDYYGDGNLRFAYLRPELQLDLRDHPQLPSKGVMLEASQKWGFGDFNNNFGVSKIAGETHFSTRRFPISLSFRTGLALTQGTVPFYEQPSLGRANGLRGFQRNRFVGDGYFFYNVEFRSPVALIESRVVPFAVGVRTFYDRGVILQKSEEARDFKSAYGFGIYLIPLSRSFTVSAVMGFTKEEASVINVSAGTNF</sequence>
<dbReference type="AlphaFoldDB" id="A0A1H9CVG4"/>
<keyword evidence="6" id="KW-1185">Reference proteome</keyword>
<accession>A0A1H9CVG4</accession>
<proteinExistence type="predicted"/>
<dbReference type="Gene3D" id="2.40.160.50">
    <property type="entry name" value="membrane protein fhac: a member of the omp85/tpsb transporter family"/>
    <property type="match status" value="1"/>
</dbReference>
<gene>
    <name evidence="5" type="ORF">SAMN05444359_10531</name>
</gene>
<dbReference type="OrthoDB" id="333971at2"/>
<evidence type="ECO:0000256" key="1">
    <source>
        <dbReference type="ARBA" id="ARBA00004370"/>
    </source>
</evidence>
<feature type="signal peptide" evidence="3">
    <location>
        <begin position="1"/>
        <end position="20"/>
    </location>
</feature>
<name>A0A1H9CVG4_9BACT</name>
<dbReference type="InParanoid" id="A0A1H9CVG4"/>
<evidence type="ECO:0000259" key="4">
    <source>
        <dbReference type="Pfam" id="PF01103"/>
    </source>
</evidence>
<comment type="subcellular location">
    <subcellularLocation>
        <location evidence="1">Membrane</location>
    </subcellularLocation>
</comment>
<evidence type="ECO:0000313" key="5">
    <source>
        <dbReference type="EMBL" id="SEQ05129.1"/>
    </source>
</evidence>
<dbReference type="EMBL" id="FOFB01000005">
    <property type="protein sequence ID" value="SEQ05129.1"/>
    <property type="molecule type" value="Genomic_DNA"/>
</dbReference>
<protein>
    <submittedName>
        <fullName evidence="5">Surface antigen</fullName>
    </submittedName>
</protein>
<keyword evidence="2" id="KW-0472">Membrane</keyword>
<dbReference type="Proteomes" id="UP000199021">
    <property type="component" value="Unassembled WGS sequence"/>
</dbReference>
<feature type="domain" description="Bacterial surface antigen (D15)" evidence="4">
    <location>
        <begin position="891"/>
        <end position="1181"/>
    </location>
</feature>
<dbReference type="PROSITE" id="PS51257">
    <property type="entry name" value="PROKAR_LIPOPROTEIN"/>
    <property type="match status" value="1"/>
</dbReference>
<dbReference type="SUPFAM" id="SSF56300">
    <property type="entry name" value="Metallo-dependent phosphatases"/>
    <property type="match status" value="1"/>
</dbReference>
<evidence type="ECO:0000256" key="3">
    <source>
        <dbReference type="SAM" id="SignalP"/>
    </source>
</evidence>
<dbReference type="GO" id="GO:0019867">
    <property type="term" value="C:outer membrane"/>
    <property type="evidence" value="ECO:0007669"/>
    <property type="project" value="InterPro"/>
</dbReference>
<organism evidence="5 6">
    <name type="scientific">Neolewinella agarilytica</name>
    <dbReference type="NCBI Taxonomy" id="478744"/>
    <lineage>
        <taxon>Bacteria</taxon>
        <taxon>Pseudomonadati</taxon>
        <taxon>Bacteroidota</taxon>
        <taxon>Saprospiria</taxon>
        <taxon>Saprospirales</taxon>
        <taxon>Lewinellaceae</taxon>
        <taxon>Neolewinella</taxon>
    </lineage>
</organism>
<dbReference type="InterPro" id="IPR000184">
    <property type="entry name" value="Bac_surfAg_D15"/>
</dbReference>
<reference evidence="6" key="1">
    <citation type="submission" date="2016-10" db="EMBL/GenBank/DDBJ databases">
        <authorList>
            <person name="Varghese N."/>
            <person name="Submissions S."/>
        </authorList>
    </citation>
    <scope>NUCLEOTIDE SEQUENCE [LARGE SCALE GENOMIC DNA]</scope>
    <source>
        <strain evidence="6">DSM 24740</strain>
    </source>
</reference>